<name>A0A6G3WM99_9ACTN</name>
<dbReference type="InterPro" id="IPR050639">
    <property type="entry name" value="SSR_resolvase"/>
</dbReference>
<comment type="caution">
    <text evidence="4">The sequence shown here is derived from an EMBL/GenBank/DDBJ whole genome shotgun (WGS) entry which is preliminary data.</text>
</comment>
<evidence type="ECO:0000256" key="1">
    <source>
        <dbReference type="ARBA" id="ARBA00023125"/>
    </source>
</evidence>
<protein>
    <submittedName>
        <fullName evidence="4">Recombinase family protein</fullName>
    </submittedName>
</protein>
<dbReference type="EMBL" id="JAAGMN010001002">
    <property type="protein sequence ID" value="NEE06584.1"/>
    <property type="molecule type" value="Genomic_DNA"/>
</dbReference>
<gene>
    <name evidence="4" type="ORF">G3M58_09030</name>
</gene>
<feature type="non-terminal residue" evidence="4">
    <location>
        <position position="1"/>
    </location>
</feature>
<dbReference type="PANTHER" id="PTHR30461">
    <property type="entry name" value="DNA-INVERTASE FROM LAMBDOID PROPHAGE"/>
    <property type="match status" value="1"/>
</dbReference>
<evidence type="ECO:0000256" key="2">
    <source>
        <dbReference type="ARBA" id="ARBA00023172"/>
    </source>
</evidence>
<feature type="domain" description="Recombinase zinc beta ribbon" evidence="3">
    <location>
        <begin position="35"/>
        <end position="91"/>
    </location>
</feature>
<dbReference type="InterPro" id="IPR025827">
    <property type="entry name" value="Zn_ribbon_recom_dom"/>
</dbReference>
<proteinExistence type="predicted"/>
<dbReference type="Pfam" id="PF13408">
    <property type="entry name" value="Zn_ribbon_recom"/>
    <property type="match status" value="1"/>
</dbReference>
<dbReference type="GO" id="GO:0003677">
    <property type="term" value="F:DNA binding"/>
    <property type="evidence" value="ECO:0007669"/>
    <property type="project" value="UniProtKB-KW"/>
</dbReference>
<dbReference type="GO" id="GO:0000150">
    <property type="term" value="F:DNA strand exchange activity"/>
    <property type="evidence" value="ECO:0007669"/>
    <property type="project" value="TreeGrafter"/>
</dbReference>
<keyword evidence="1" id="KW-0238">DNA-binding</keyword>
<sequence>TPIMTRTEFDRIGALLASRSIENGERKDTDALLLRVIHCNSCEGRMYMSKPTKNGASVNPFYKCNSHARGDQCALPASIRASWVDEYVEAEFLRVLGPVQTTHVVEIPGYD</sequence>
<reference evidence="4" key="1">
    <citation type="submission" date="2020-01" db="EMBL/GenBank/DDBJ databases">
        <title>Insect and environment-associated Actinomycetes.</title>
        <authorList>
            <person name="Currrie C."/>
            <person name="Chevrette M."/>
            <person name="Carlson C."/>
            <person name="Stubbendieck R."/>
            <person name="Wendt-Pienkowski E."/>
        </authorList>
    </citation>
    <scope>NUCLEOTIDE SEQUENCE</scope>
    <source>
        <strain evidence="4">SID7499</strain>
    </source>
</reference>
<dbReference type="PANTHER" id="PTHR30461:SF2">
    <property type="entry name" value="SERINE RECOMBINASE PINE-RELATED"/>
    <property type="match status" value="1"/>
</dbReference>
<accession>A0A6G3WM99</accession>
<evidence type="ECO:0000313" key="4">
    <source>
        <dbReference type="EMBL" id="NEE06584.1"/>
    </source>
</evidence>
<evidence type="ECO:0000259" key="3">
    <source>
        <dbReference type="Pfam" id="PF13408"/>
    </source>
</evidence>
<dbReference type="AlphaFoldDB" id="A0A6G3WM99"/>
<organism evidence="4">
    <name type="scientific">Streptomyces sp. SID7499</name>
    <dbReference type="NCBI Taxonomy" id="2706086"/>
    <lineage>
        <taxon>Bacteria</taxon>
        <taxon>Bacillati</taxon>
        <taxon>Actinomycetota</taxon>
        <taxon>Actinomycetes</taxon>
        <taxon>Kitasatosporales</taxon>
        <taxon>Streptomycetaceae</taxon>
        <taxon>Streptomyces</taxon>
    </lineage>
</organism>
<keyword evidence="2" id="KW-0233">DNA recombination</keyword>
<feature type="non-terminal residue" evidence="4">
    <location>
        <position position="111"/>
    </location>
</feature>